<accession>A0A285TBQ4</accession>
<feature type="transmembrane region" description="Helical" evidence="2">
    <location>
        <begin position="12"/>
        <end position="31"/>
    </location>
</feature>
<reference evidence="4" key="1">
    <citation type="submission" date="2017-08" db="EMBL/GenBank/DDBJ databases">
        <authorList>
            <person name="Varghese N."/>
            <person name="Submissions S."/>
        </authorList>
    </citation>
    <scope>NUCLEOTIDE SEQUENCE [LARGE SCALE GENOMIC DNA]</scope>
    <source>
        <strain evidence="4">JA276</strain>
    </source>
</reference>
<gene>
    <name evidence="3" type="ORF">SAMN05877831_1187</name>
</gene>
<protein>
    <submittedName>
        <fullName evidence="3">Uncharacterized protein DUF2730</fullName>
    </submittedName>
</protein>
<dbReference type="InterPro" id="IPR020269">
    <property type="entry name" value="Phage_Mu_Releasin"/>
</dbReference>
<sequence length="116" mass="13176">MTGALDIGPVVVWAAGLSTLISLGTTIFAWLTSGSRKNDERLDRLVARVDELERLVQTHGDKIDQLPNQEMMHRLELSLVRMEGHIDRMDERLRPVAAIAERMQELMLEQAKEGRK</sequence>
<feature type="coiled-coil region" evidence="1">
    <location>
        <begin position="35"/>
        <end position="62"/>
    </location>
</feature>
<dbReference type="AlphaFoldDB" id="A0A285TBQ4"/>
<keyword evidence="2" id="KW-1133">Transmembrane helix</keyword>
<keyword evidence="2" id="KW-0472">Membrane</keyword>
<keyword evidence="2" id="KW-0812">Transmembrane</keyword>
<evidence type="ECO:0000313" key="4">
    <source>
        <dbReference type="Proteomes" id="UP000219111"/>
    </source>
</evidence>
<evidence type="ECO:0000256" key="2">
    <source>
        <dbReference type="SAM" id="Phobius"/>
    </source>
</evidence>
<organism evidence="3 4">
    <name type="scientific">Rhodobacter maris</name>
    <dbReference type="NCBI Taxonomy" id="446682"/>
    <lineage>
        <taxon>Bacteria</taxon>
        <taxon>Pseudomonadati</taxon>
        <taxon>Pseudomonadota</taxon>
        <taxon>Alphaproteobacteria</taxon>
        <taxon>Rhodobacterales</taxon>
        <taxon>Rhodobacter group</taxon>
        <taxon>Rhodobacter</taxon>
    </lineage>
</organism>
<dbReference type="OrthoDB" id="7853261at2"/>
<dbReference type="Pfam" id="PF10805">
    <property type="entry name" value="DUF2730"/>
    <property type="match status" value="1"/>
</dbReference>
<evidence type="ECO:0000256" key="1">
    <source>
        <dbReference type="SAM" id="Coils"/>
    </source>
</evidence>
<evidence type="ECO:0000313" key="3">
    <source>
        <dbReference type="EMBL" id="SOC19531.1"/>
    </source>
</evidence>
<keyword evidence="4" id="KW-1185">Reference proteome</keyword>
<proteinExistence type="predicted"/>
<keyword evidence="1" id="KW-0175">Coiled coil</keyword>
<name>A0A285TBQ4_9RHOB</name>
<dbReference type="Proteomes" id="UP000219111">
    <property type="component" value="Unassembled WGS sequence"/>
</dbReference>
<dbReference type="EMBL" id="OBMT01000018">
    <property type="protein sequence ID" value="SOC19531.1"/>
    <property type="molecule type" value="Genomic_DNA"/>
</dbReference>